<feature type="coiled-coil region" evidence="1">
    <location>
        <begin position="97"/>
        <end position="158"/>
    </location>
</feature>
<feature type="transmembrane region" description="Helical" evidence="2">
    <location>
        <begin position="75"/>
        <end position="96"/>
    </location>
</feature>
<evidence type="ECO:0000313" key="3">
    <source>
        <dbReference type="EMBL" id="EPY22248.1"/>
    </source>
</evidence>
<organism evidence="4 5">
    <name type="scientific">Strigomonas culicis</name>
    <dbReference type="NCBI Taxonomy" id="28005"/>
    <lineage>
        <taxon>Eukaryota</taxon>
        <taxon>Discoba</taxon>
        <taxon>Euglenozoa</taxon>
        <taxon>Kinetoplastea</taxon>
        <taxon>Metakinetoplastina</taxon>
        <taxon>Trypanosomatida</taxon>
        <taxon>Trypanosomatidae</taxon>
        <taxon>Strigomonadinae</taxon>
        <taxon>Strigomonas</taxon>
    </lineage>
</organism>
<keyword evidence="2" id="KW-0812">Transmembrane</keyword>
<keyword evidence="2" id="KW-0472">Membrane</keyword>
<sequence>MMRRSFFLLSGSMIKSISDVGTHTSSKLKETEESVYTRVKLAYPEVDKYVPPASERPELLQVYVEPTPFINARRLQLFTISMGIGMTAVSVVYLILSKTISDNLEDQQQELDTLSEKNRAALVERKKMLDDFSAPSSYEELKLIVEQHDRELERNEKVIAESTSVLHTEVIYRLKMWWNRSLMNIQAATTQFYRQKEARLDKITEENIKSVIQSSGYDLLSLKVVQQRP</sequence>
<protein>
    <submittedName>
        <fullName evidence="4">Uncharacterized protein</fullName>
    </submittedName>
</protein>
<keyword evidence="5" id="KW-1185">Reference proteome</keyword>
<dbReference type="EMBL" id="ATMH01008278">
    <property type="protein sequence ID" value="EPY22248.1"/>
    <property type="molecule type" value="Genomic_DNA"/>
</dbReference>
<keyword evidence="1" id="KW-0175">Coiled coil</keyword>
<evidence type="ECO:0000256" key="2">
    <source>
        <dbReference type="SAM" id="Phobius"/>
    </source>
</evidence>
<comment type="caution">
    <text evidence="4">The sequence shown here is derived from an EMBL/GenBank/DDBJ whole genome shotgun (WGS) entry which is preliminary data.</text>
</comment>
<proteinExistence type="predicted"/>
<evidence type="ECO:0000256" key="1">
    <source>
        <dbReference type="SAM" id="Coils"/>
    </source>
</evidence>
<gene>
    <name evidence="4" type="ORF">STCU_02523</name>
    <name evidence="3" type="ORF">STCU_08278</name>
</gene>
<name>S9W0N3_9TRYP</name>
<dbReference type="Proteomes" id="UP000015354">
    <property type="component" value="Unassembled WGS sequence"/>
</dbReference>
<reference evidence="4 5" key="1">
    <citation type="journal article" date="2013" name="PLoS ONE">
        <title>Predicting the Proteins of Angomonas deanei, Strigomonas culicis and Their Respective Endosymbionts Reveals New Aspects of the Trypanosomatidae Family.</title>
        <authorList>
            <person name="Motta M.C."/>
            <person name="Martins A.C."/>
            <person name="de Souza S.S."/>
            <person name="Catta-Preta C.M."/>
            <person name="Silva R."/>
            <person name="Klein C.C."/>
            <person name="de Almeida L.G."/>
            <person name="de Lima Cunha O."/>
            <person name="Ciapina L.P."/>
            <person name="Brocchi M."/>
            <person name="Colabardini A.C."/>
            <person name="de Araujo Lima B."/>
            <person name="Machado C.R."/>
            <person name="de Almeida Soares C.M."/>
            <person name="Probst C.M."/>
            <person name="de Menezes C.B."/>
            <person name="Thompson C.E."/>
            <person name="Bartholomeu D.C."/>
            <person name="Gradia D.F."/>
            <person name="Pavoni D.P."/>
            <person name="Grisard E.C."/>
            <person name="Fantinatti-Garboggini F."/>
            <person name="Marchini F.K."/>
            <person name="Rodrigues-Luiz G.F."/>
            <person name="Wagner G."/>
            <person name="Goldman G.H."/>
            <person name="Fietto J.L."/>
            <person name="Elias M.C."/>
            <person name="Goldman M.H."/>
            <person name="Sagot M.F."/>
            <person name="Pereira M."/>
            <person name="Stoco P.H."/>
            <person name="de Mendonca-Neto R.P."/>
            <person name="Teixeira S.M."/>
            <person name="Maciel T.E."/>
            <person name="de Oliveira Mendes T.A."/>
            <person name="Urmenyi T.P."/>
            <person name="de Souza W."/>
            <person name="Schenkman S."/>
            <person name="de Vasconcelos A.T."/>
        </authorList>
    </citation>
    <scope>NUCLEOTIDE SEQUENCE [LARGE SCALE GENOMIC DNA]</scope>
</reference>
<dbReference type="OrthoDB" id="271767at2759"/>
<evidence type="ECO:0000313" key="4">
    <source>
        <dbReference type="EMBL" id="EPY33031.1"/>
    </source>
</evidence>
<reference evidence="4" key="2">
    <citation type="submission" date="2013-03" db="EMBL/GenBank/DDBJ databases">
        <authorList>
            <person name="Motta M.C.M."/>
            <person name="Martins A.C.A."/>
            <person name="Preta C.M.C.C."/>
            <person name="Silva R."/>
            <person name="de Souza S.S."/>
            <person name="Klein C.C."/>
            <person name="de Almeida L.G.P."/>
            <person name="Cunha O.L."/>
            <person name="Colabardini A.C."/>
            <person name="Lima B.A."/>
            <person name="Machado C.R."/>
            <person name="Soares C.M.A."/>
            <person name="de Menezes C.B.A."/>
            <person name="Bartolomeu D.C."/>
            <person name="Grisard E.C."/>
            <person name="Fantinatti-Garboggini F."/>
            <person name="Rodrigues-Luiz G.F."/>
            <person name="Wagner G."/>
            <person name="Goldman G.H."/>
            <person name="Fietto J.L.R."/>
            <person name="Ciapina L.P."/>
            <person name="Brocchi M."/>
            <person name="Elias M.C."/>
            <person name="Goldman M.H.S."/>
            <person name="Sagot M.-F."/>
            <person name="Pereira M."/>
            <person name="Stoco P.H."/>
            <person name="Teixeira S.M.R."/>
            <person name="de Mendonca-Neto R.P."/>
            <person name="Maciel T.E.F."/>
            <person name="Mendes T.A.O."/>
            <person name="Urmenyi T.P."/>
            <person name="Teixeira M.M.G."/>
            <person name="de Camargo E.F.P."/>
            <person name="de Sousa W."/>
            <person name="Schenkman S."/>
            <person name="de Vasconcelos A.T.R."/>
        </authorList>
    </citation>
    <scope>NUCLEOTIDE SEQUENCE</scope>
</reference>
<dbReference type="EMBL" id="ATMH01002523">
    <property type="protein sequence ID" value="EPY33031.1"/>
    <property type="molecule type" value="Genomic_DNA"/>
</dbReference>
<keyword evidence="2" id="KW-1133">Transmembrane helix</keyword>
<evidence type="ECO:0000313" key="5">
    <source>
        <dbReference type="Proteomes" id="UP000015354"/>
    </source>
</evidence>
<accession>S9W0N3</accession>
<dbReference type="AlphaFoldDB" id="S9W0N3"/>